<dbReference type="Pfam" id="PF00581">
    <property type="entry name" value="Rhodanese"/>
    <property type="match status" value="1"/>
</dbReference>
<proteinExistence type="predicted"/>
<keyword evidence="3" id="KW-1185">Reference proteome</keyword>
<dbReference type="InterPro" id="IPR050229">
    <property type="entry name" value="GlpE_sulfurtransferase"/>
</dbReference>
<dbReference type="PANTHER" id="PTHR43031:SF17">
    <property type="entry name" value="SULFURTRANSFERASE YTWF-RELATED"/>
    <property type="match status" value="1"/>
</dbReference>
<dbReference type="InterPro" id="IPR001763">
    <property type="entry name" value="Rhodanese-like_dom"/>
</dbReference>
<name>A0A1I5HWQ8_9FIRM</name>
<organism evidence="2 3">
    <name type="scientific">Anaerocolumna aminovalerica</name>
    <dbReference type="NCBI Taxonomy" id="1527"/>
    <lineage>
        <taxon>Bacteria</taxon>
        <taxon>Bacillati</taxon>
        <taxon>Bacillota</taxon>
        <taxon>Clostridia</taxon>
        <taxon>Lachnospirales</taxon>
        <taxon>Lachnospiraceae</taxon>
        <taxon>Anaerocolumna</taxon>
    </lineage>
</organism>
<sequence length="106" mass="11926">MFGLFKSSNVKRIGVNDMDDLIGKVDLIDIREPYEYKGGALKTAKNIPMMELMSGANRYLNKDRTYYIMCQSGNRSRQCCSILSKQGYDVVDVTGGYSSYAGSKRK</sequence>
<dbReference type="AlphaFoldDB" id="A0A1I5HWQ8"/>
<dbReference type="RefSeq" id="WP_091687897.1">
    <property type="nucleotide sequence ID" value="NZ_BAABFM010000061.1"/>
</dbReference>
<feature type="domain" description="Rhodanese" evidence="1">
    <location>
        <begin position="21"/>
        <end position="105"/>
    </location>
</feature>
<dbReference type="SUPFAM" id="SSF52821">
    <property type="entry name" value="Rhodanese/Cell cycle control phosphatase"/>
    <property type="match status" value="1"/>
</dbReference>
<dbReference type="PANTHER" id="PTHR43031">
    <property type="entry name" value="FAD-DEPENDENT OXIDOREDUCTASE"/>
    <property type="match status" value="1"/>
</dbReference>
<dbReference type="OrthoDB" id="9800872at2"/>
<dbReference type="GO" id="GO:0016740">
    <property type="term" value="F:transferase activity"/>
    <property type="evidence" value="ECO:0007669"/>
    <property type="project" value="UniProtKB-KW"/>
</dbReference>
<dbReference type="CDD" id="cd00158">
    <property type="entry name" value="RHOD"/>
    <property type="match status" value="1"/>
</dbReference>
<dbReference type="EMBL" id="FOWD01000036">
    <property type="protein sequence ID" value="SFO52725.1"/>
    <property type="molecule type" value="Genomic_DNA"/>
</dbReference>
<dbReference type="SMART" id="SM00450">
    <property type="entry name" value="RHOD"/>
    <property type="match status" value="1"/>
</dbReference>
<dbReference type="Gene3D" id="3.40.250.10">
    <property type="entry name" value="Rhodanese-like domain"/>
    <property type="match status" value="1"/>
</dbReference>
<dbReference type="InterPro" id="IPR036873">
    <property type="entry name" value="Rhodanese-like_dom_sf"/>
</dbReference>
<reference evidence="2 3" key="1">
    <citation type="submission" date="2016-10" db="EMBL/GenBank/DDBJ databases">
        <authorList>
            <person name="de Groot N.N."/>
        </authorList>
    </citation>
    <scope>NUCLEOTIDE SEQUENCE [LARGE SCALE GENOMIC DNA]</scope>
    <source>
        <strain evidence="2 3">DSM 1283</strain>
    </source>
</reference>
<dbReference type="Proteomes" id="UP000198806">
    <property type="component" value="Unassembled WGS sequence"/>
</dbReference>
<evidence type="ECO:0000313" key="2">
    <source>
        <dbReference type="EMBL" id="SFO52725.1"/>
    </source>
</evidence>
<dbReference type="PROSITE" id="PS50206">
    <property type="entry name" value="RHODANESE_3"/>
    <property type="match status" value="1"/>
</dbReference>
<evidence type="ECO:0000259" key="1">
    <source>
        <dbReference type="PROSITE" id="PS50206"/>
    </source>
</evidence>
<dbReference type="STRING" id="1527.SAMN04489757_13614"/>
<evidence type="ECO:0000313" key="3">
    <source>
        <dbReference type="Proteomes" id="UP000198806"/>
    </source>
</evidence>
<accession>A0A1I5HWQ8</accession>
<gene>
    <name evidence="2" type="ORF">SAMN04489757_13614</name>
</gene>
<keyword evidence="2" id="KW-0808">Transferase</keyword>
<protein>
    <submittedName>
        <fullName evidence="2">Rhodanese-related sulfurtransferase</fullName>
    </submittedName>
</protein>